<feature type="repeat" description="ANK" evidence="3">
    <location>
        <begin position="209"/>
        <end position="238"/>
    </location>
</feature>
<evidence type="ECO:0000256" key="3">
    <source>
        <dbReference type="PROSITE-ProRule" id="PRU00023"/>
    </source>
</evidence>
<dbReference type="OrthoDB" id="194358at2759"/>
<reference evidence="4" key="1">
    <citation type="submission" date="2022-07" db="EMBL/GenBank/DDBJ databases">
        <title>The genome of Lyophyllum shimeji provides insight into the initial evolution of ectomycorrhizal fungal genome.</title>
        <authorList>
            <person name="Kobayashi Y."/>
            <person name="Shibata T."/>
            <person name="Hirakawa H."/>
            <person name="Shigenobu S."/>
            <person name="Nishiyama T."/>
            <person name="Yamada A."/>
            <person name="Hasebe M."/>
            <person name="Kawaguchi M."/>
        </authorList>
    </citation>
    <scope>NUCLEOTIDE SEQUENCE</scope>
    <source>
        <strain evidence="4">AT787</strain>
    </source>
</reference>
<dbReference type="PANTHER" id="PTHR24198">
    <property type="entry name" value="ANKYRIN REPEAT AND PROTEIN KINASE DOMAIN-CONTAINING PROTEIN"/>
    <property type="match status" value="1"/>
</dbReference>
<evidence type="ECO:0008006" key="6">
    <source>
        <dbReference type="Google" id="ProtNLM"/>
    </source>
</evidence>
<keyword evidence="1" id="KW-0677">Repeat</keyword>
<dbReference type="SMART" id="SM00248">
    <property type="entry name" value="ANK"/>
    <property type="match status" value="5"/>
</dbReference>
<dbReference type="PROSITE" id="PS50088">
    <property type="entry name" value="ANK_REPEAT"/>
    <property type="match status" value="2"/>
</dbReference>
<dbReference type="Gene3D" id="1.25.40.20">
    <property type="entry name" value="Ankyrin repeat-containing domain"/>
    <property type="match status" value="3"/>
</dbReference>
<accession>A0A9P3UKY8</accession>
<proteinExistence type="predicted"/>
<gene>
    <name evidence="4" type="ORF">LshimejAT787_0311390</name>
</gene>
<dbReference type="EMBL" id="BRPK01000003">
    <property type="protein sequence ID" value="GLB36852.1"/>
    <property type="molecule type" value="Genomic_DNA"/>
</dbReference>
<dbReference type="SUPFAM" id="SSF48403">
    <property type="entry name" value="Ankyrin repeat"/>
    <property type="match status" value="1"/>
</dbReference>
<evidence type="ECO:0000256" key="1">
    <source>
        <dbReference type="ARBA" id="ARBA00022737"/>
    </source>
</evidence>
<evidence type="ECO:0000256" key="2">
    <source>
        <dbReference type="ARBA" id="ARBA00023043"/>
    </source>
</evidence>
<dbReference type="Pfam" id="PF12796">
    <property type="entry name" value="Ank_2"/>
    <property type="match status" value="2"/>
</dbReference>
<feature type="repeat" description="ANK" evidence="3">
    <location>
        <begin position="162"/>
        <end position="194"/>
    </location>
</feature>
<keyword evidence="5" id="KW-1185">Reference proteome</keyword>
<dbReference type="PANTHER" id="PTHR24198:SF165">
    <property type="entry name" value="ANKYRIN REPEAT-CONTAINING PROTEIN-RELATED"/>
    <property type="match status" value="1"/>
</dbReference>
<protein>
    <recommendedName>
        <fullName evidence="6">Ankyrin</fullName>
    </recommendedName>
</protein>
<dbReference type="InterPro" id="IPR036770">
    <property type="entry name" value="Ankyrin_rpt-contain_sf"/>
</dbReference>
<dbReference type="PROSITE" id="PS50297">
    <property type="entry name" value="ANK_REP_REGION"/>
    <property type="match status" value="2"/>
</dbReference>
<dbReference type="AlphaFoldDB" id="A0A9P3UKY8"/>
<dbReference type="InterPro" id="IPR002110">
    <property type="entry name" value="Ankyrin_rpt"/>
</dbReference>
<dbReference type="Pfam" id="PF00023">
    <property type="entry name" value="Ank"/>
    <property type="match status" value="1"/>
</dbReference>
<comment type="caution">
    <text evidence="4">The sequence shown here is derived from an EMBL/GenBank/DDBJ whole genome shotgun (WGS) entry which is preliminary data.</text>
</comment>
<organism evidence="4 5">
    <name type="scientific">Lyophyllum shimeji</name>
    <name type="common">Hon-shimeji</name>
    <name type="synonym">Tricholoma shimeji</name>
    <dbReference type="NCBI Taxonomy" id="47721"/>
    <lineage>
        <taxon>Eukaryota</taxon>
        <taxon>Fungi</taxon>
        <taxon>Dikarya</taxon>
        <taxon>Basidiomycota</taxon>
        <taxon>Agaricomycotina</taxon>
        <taxon>Agaricomycetes</taxon>
        <taxon>Agaricomycetidae</taxon>
        <taxon>Agaricales</taxon>
        <taxon>Tricholomatineae</taxon>
        <taxon>Lyophyllaceae</taxon>
        <taxon>Lyophyllum</taxon>
    </lineage>
</organism>
<name>A0A9P3UKY8_LYOSH</name>
<dbReference type="Proteomes" id="UP001063166">
    <property type="component" value="Unassembled WGS sequence"/>
</dbReference>
<keyword evidence="2 3" id="KW-0040">ANK repeat</keyword>
<sequence length="265" mass="28154">MSRTETQITSDLQAAASAGDLPKIQALLEEWKSLDSSVSSAPPLQELLSTAARNGHAQVVSHLLQGGASVDVDAVVSAVDTPHIAVFQAFVDGGFDISTSLGHLGDLLFLSVGHIDLLKWVLAQGANPNRSRSGMLSALDLAVMKSSSEAARLLIQHGARVKNTNALKTAAYYGVLDMIPLLLEAGADVNEIPDYEEMLLSEREHGLGTALHEAALGDQPEAVELLLEKGADPALKNTLGRTALDIAREKQHVSVVEVLEKRSQM</sequence>
<evidence type="ECO:0000313" key="4">
    <source>
        <dbReference type="EMBL" id="GLB36852.1"/>
    </source>
</evidence>
<evidence type="ECO:0000313" key="5">
    <source>
        <dbReference type="Proteomes" id="UP001063166"/>
    </source>
</evidence>